<proteinExistence type="predicted"/>
<dbReference type="Proteomes" id="UP000695000">
    <property type="component" value="Unplaced"/>
</dbReference>
<dbReference type="InterPro" id="IPR016187">
    <property type="entry name" value="CTDL_fold"/>
</dbReference>
<name>A0ABM1M103_NICVS</name>
<dbReference type="GeneID" id="108556594"/>
<keyword evidence="1" id="KW-1185">Reference proteome</keyword>
<dbReference type="CDD" id="cd00037">
    <property type="entry name" value="CLECT"/>
    <property type="match status" value="1"/>
</dbReference>
<dbReference type="Gene3D" id="3.10.100.10">
    <property type="entry name" value="Mannose-Binding Protein A, subunit A"/>
    <property type="match status" value="1"/>
</dbReference>
<protein>
    <submittedName>
        <fullName evidence="2">Uncharacterized protein LOC108556594</fullName>
    </submittedName>
</protein>
<sequence length="123" mass="13930">MLLVVILATTNPIFVNGGKGFHVETFFKATFFQASTYCSRLGMELVSFNNQQEFDEVKNYIVRNVPNVKWNQFWTSGVATGPLKFGWQNTGLPVTILGNWEFLQLSNLLGLENCLEVKLHGVR</sequence>
<evidence type="ECO:0000313" key="2">
    <source>
        <dbReference type="RefSeq" id="XP_017768253.1"/>
    </source>
</evidence>
<accession>A0ABM1M103</accession>
<dbReference type="RefSeq" id="XP_017768253.1">
    <property type="nucleotide sequence ID" value="XM_017912764.1"/>
</dbReference>
<organism evidence="1 2">
    <name type="scientific">Nicrophorus vespilloides</name>
    <name type="common">Boreal carrion beetle</name>
    <dbReference type="NCBI Taxonomy" id="110193"/>
    <lineage>
        <taxon>Eukaryota</taxon>
        <taxon>Metazoa</taxon>
        <taxon>Ecdysozoa</taxon>
        <taxon>Arthropoda</taxon>
        <taxon>Hexapoda</taxon>
        <taxon>Insecta</taxon>
        <taxon>Pterygota</taxon>
        <taxon>Neoptera</taxon>
        <taxon>Endopterygota</taxon>
        <taxon>Coleoptera</taxon>
        <taxon>Polyphaga</taxon>
        <taxon>Staphyliniformia</taxon>
        <taxon>Silphidae</taxon>
        <taxon>Nicrophorinae</taxon>
        <taxon>Nicrophorus</taxon>
    </lineage>
</organism>
<gene>
    <name evidence="2" type="primary">LOC108556594</name>
</gene>
<dbReference type="InterPro" id="IPR016186">
    <property type="entry name" value="C-type_lectin-like/link_sf"/>
</dbReference>
<dbReference type="SUPFAM" id="SSF56436">
    <property type="entry name" value="C-type lectin-like"/>
    <property type="match status" value="1"/>
</dbReference>
<reference evidence="2" key="1">
    <citation type="submission" date="2025-08" db="UniProtKB">
        <authorList>
            <consortium name="RefSeq"/>
        </authorList>
    </citation>
    <scope>IDENTIFICATION</scope>
    <source>
        <tissue evidence="2">Whole Larva</tissue>
    </source>
</reference>
<evidence type="ECO:0000313" key="1">
    <source>
        <dbReference type="Proteomes" id="UP000695000"/>
    </source>
</evidence>